<sequence length="433" mass="46987">MLSSSAQPVTRGLPPPSWEVRALAADRWPSFYAAVLGAFRETEPQEATDLWRSLAEPHRCVVVEDRGAIAGTAGAFSFRMTVPGGRLVDTAGVSMVSVQPDCRRRGVLSTLMRHQLESLQRLGEPLAVLTASEAPIYGRFGYGVAARQLSLDIASRRVRLTAPPSGETEVELTVEDPHKALATCEEFYARQVPLRPGTLARSDGWELLPLLDPPAWRHGASPLECVVARMAGEVVGYARYTVAVDWSRTNTAEGTVRVRDIEARDPRAYAALWRFLLETDLTSRVIAVNRPVDDPFLHLVSDVRHCTPTVLDSLYVRVVDAPVALSARIYATGLDLVLEIEDALAPWNQGRWRLSGDGTGAVCTRTQRAPDLSLDASALGSAYLGGTTLTELAGAGRVREHRPGALTAATAAFASPTAPWLPHAFCRSLLPRL</sequence>
<keyword evidence="3 4" id="KW-0012">Acyltransferase</keyword>
<dbReference type="Pfam" id="PF13530">
    <property type="entry name" value="SCP2_2"/>
    <property type="match status" value="1"/>
</dbReference>
<dbReference type="PANTHER" id="PTHR37817">
    <property type="entry name" value="N-ACETYLTRANSFERASE EIS"/>
    <property type="match status" value="1"/>
</dbReference>
<evidence type="ECO:0000313" key="6">
    <source>
        <dbReference type="EMBL" id="UNM11835.1"/>
    </source>
</evidence>
<evidence type="ECO:0000256" key="2">
    <source>
        <dbReference type="ARBA" id="ARBA00022679"/>
    </source>
</evidence>
<dbReference type="InterPro" id="IPR036527">
    <property type="entry name" value="SCP2_sterol-bd_dom_sf"/>
</dbReference>
<evidence type="ECO:0000259" key="5">
    <source>
        <dbReference type="PROSITE" id="PS51186"/>
    </source>
</evidence>
<accession>A0ABY3WJG6</accession>
<comment type="caution">
    <text evidence="4">Lacks conserved residue(s) required for the propagation of feature annotation.</text>
</comment>
<keyword evidence="2 4" id="KW-0808">Transferase</keyword>
<feature type="binding site" evidence="4">
    <location>
        <begin position="104"/>
        <end position="109"/>
    </location>
    <ligand>
        <name>acetyl-CoA</name>
        <dbReference type="ChEBI" id="CHEBI:57288"/>
    </ligand>
</feature>
<dbReference type="Pfam" id="PF13527">
    <property type="entry name" value="Acetyltransf_9"/>
    <property type="match status" value="1"/>
</dbReference>
<protein>
    <submittedName>
        <fullName evidence="6">GNAT family N-acetyltransferase</fullName>
    </submittedName>
</protein>
<comment type="subunit">
    <text evidence="4">Homohexamer; trimer of dimers.</text>
</comment>
<dbReference type="Pfam" id="PF17668">
    <property type="entry name" value="Acetyltransf_17"/>
    <property type="match status" value="1"/>
</dbReference>
<dbReference type="NCBIfam" id="NF002367">
    <property type="entry name" value="PRK01346.1-4"/>
    <property type="match status" value="1"/>
</dbReference>
<dbReference type="CDD" id="cd04301">
    <property type="entry name" value="NAT_SF"/>
    <property type="match status" value="1"/>
</dbReference>
<keyword evidence="7" id="KW-1185">Reference proteome</keyword>
<feature type="active site" description="Proton donor" evidence="4">
    <location>
        <position position="137"/>
    </location>
</feature>
<dbReference type="PANTHER" id="PTHR37817:SF1">
    <property type="entry name" value="N-ACETYLTRANSFERASE EIS"/>
    <property type="match status" value="1"/>
</dbReference>
<dbReference type="InterPro" id="IPR000182">
    <property type="entry name" value="GNAT_dom"/>
</dbReference>
<dbReference type="InterPro" id="IPR041380">
    <property type="entry name" value="Acetyltransf_17"/>
</dbReference>
<proteinExistence type="inferred from homology"/>
<dbReference type="Gene3D" id="3.30.1050.10">
    <property type="entry name" value="SCP2 sterol-binding domain"/>
    <property type="match status" value="1"/>
</dbReference>
<dbReference type="Gene3D" id="3.40.630.30">
    <property type="match status" value="2"/>
</dbReference>
<dbReference type="InterPro" id="IPR016181">
    <property type="entry name" value="Acyl_CoA_acyltransferase"/>
</dbReference>
<comment type="similarity">
    <text evidence="1 4">Belongs to the acetyltransferase Eis family.</text>
</comment>
<feature type="binding site" evidence="4">
    <location>
        <begin position="96"/>
        <end position="98"/>
    </location>
    <ligand>
        <name>acetyl-CoA</name>
        <dbReference type="ChEBI" id="CHEBI:57288"/>
    </ligand>
</feature>
<feature type="domain" description="N-acetyltransferase" evidence="5">
    <location>
        <begin position="18"/>
        <end position="175"/>
    </location>
</feature>
<dbReference type="SUPFAM" id="SSF55729">
    <property type="entry name" value="Acyl-CoA N-acyltransferases (Nat)"/>
    <property type="match status" value="1"/>
</dbReference>
<dbReference type="SUPFAM" id="SSF55718">
    <property type="entry name" value="SCP-like"/>
    <property type="match status" value="1"/>
</dbReference>
<evidence type="ECO:0000256" key="1">
    <source>
        <dbReference type="ARBA" id="ARBA00009213"/>
    </source>
</evidence>
<evidence type="ECO:0000256" key="3">
    <source>
        <dbReference type="ARBA" id="ARBA00023315"/>
    </source>
</evidence>
<dbReference type="RefSeq" id="WP_242330419.1">
    <property type="nucleotide sequence ID" value="NZ_CP071872.1"/>
</dbReference>
<organism evidence="6 7">
    <name type="scientific">Streptomyces formicae</name>
    <dbReference type="NCBI Taxonomy" id="1616117"/>
    <lineage>
        <taxon>Bacteria</taxon>
        <taxon>Bacillati</taxon>
        <taxon>Actinomycetota</taxon>
        <taxon>Actinomycetes</taxon>
        <taxon>Kitasatosporales</taxon>
        <taxon>Streptomycetaceae</taxon>
        <taxon>Streptomyces</taxon>
    </lineage>
</organism>
<dbReference type="Proteomes" id="UP000828924">
    <property type="component" value="Chromosome"/>
</dbReference>
<dbReference type="HAMAP" id="MF_01812">
    <property type="entry name" value="Eis"/>
    <property type="match status" value="1"/>
</dbReference>
<evidence type="ECO:0000256" key="4">
    <source>
        <dbReference type="HAMAP-Rule" id="MF_01812"/>
    </source>
</evidence>
<dbReference type="EMBL" id="CP071872">
    <property type="protein sequence ID" value="UNM11835.1"/>
    <property type="molecule type" value="Genomic_DNA"/>
</dbReference>
<dbReference type="InterPro" id="IPR025559">
    <property type="entry name" value="Eis_dom"/>
</dbReference>
<dbReference type="InterPro" id="IPR022902">
    <property type="entry name" value="NAcTrfase_Eis"/>
</dbReference>
<dbReference type="PROSITE" id="PS51186">
    <property type="entry name" value="GNAT"/>
    <property type="match status" value="1"/>
</dbReference>
<feature type="binding site" evidence="4">
    <location>
        <begin position="132"/>
        <end position="133"/>
    </location>
    <ligand>
        <name>acetyl-CoA</name>
        <dbReference type="ChEBI" id="CHEBI:57288"/>
    </ligand>
</feature>
<name>A0ABY3WJG6_9ACTN</name>
<reference evidence="6 7" key="1">
    <citation type="submission" date="2021-03" db="EMBL/GenBank/DDBJ databases">
        <title>Complete genome of Streptomyces formicae strain 1H-GS9 (DSM 100524).</title>
        <authorList>
            <person name="Atanasov K.E."/>
            <person name="Altabella T."/>
            <person name="Ferrer A."/>
        </authorList>
    </citation>
    <scope>NUCLEOTIDE SEQUENCE [LARGE SCALE GENOMIC DNA]</scope>
    <source>
        <strain evidence="6 7">1H-GS9</strain>
    </source>
</reference>
<dbReference type="InterPro" id="IPR051554">
    <property type="entry name" value="Acetyltransferase_Eis"/>
</dbReference>
<evidence type="ECO:0000313" key="7">
    <source>
        <dbReference type="Proteomes" id="UP000828924"/>
    </source>
</evidence>
<gene>
    <name evidence="6" type="ORF">J4032_10015</name>
</gene>